<feature type="chain" id="PRO_5044722607" description="Follicular epithelium yolk protein subunit" evidence="1">
    <location>
        <begin position="17"/>
        <end position="298"/>
    </location>
</feature>
<dbReference type="InterPro" id="IPR004991">
    <property type="entry name" value="Aerolysin-like"/>
</dbReference>
<dbReference type="EMBL" id="JBEDNZ010000026">
    <property type="protein sequence ID" value="KAL0810577.1"/>
    <property type="molecule type" value="Genomic_DNA"/>
</dbReference>
<evidence type="ECO:0000313" key="3">
    <source>
        <dbReference type="EMBL" id="KAL0860083.1"/>
    </source>
</evidence>
<keyword evidence="1" id="KW-0732">Signal</keyword>
<evidence type="ECO:0008006" key="6">
    <source>
        <dbReference type="Google" id="ProtNLM"/>
    </source>
</evidence>
<organism evidence="2 5">
    <name type="scientific">Loxostege sticticalis</name>
    <name type="common">Beet webworm moth</name>
    <dbReference type="NCBI Taxonomy" id="481309"/>
    <lineage>
        <taxon>Eukaryota</taxon>
        <taxon>Metazoa</taxon>
        <taxon>Ecdysozoa</taxon>
        <taxon>Arthropoda</taxon>
        <taxon>Hexapoda</taxon>
        <taxon>Insecta</taxon>
        <taxon>Pterygota</taxon>
        <taxon>Neoptera</taxon>
        <taxon>Endopterygota</taxon>
        <taxon>Lepidoptera</taxon>
        <taxon>Glossata</taxon>
        <taxon>Ditrysia</taxon>
        <taxon>Pyraloidea</taxon>
        <taxon>Crambidae</taxon>
        <taxon>Pyraustinae</taxon>
        <taxon>Loxostege</taxon>
    </lineage>
</organism>
<evidence type="ECO:0000313" key="5">
    <source>
        <dbReference type="Proteomes" id="UP001549921"/>
    </source>
</evidence>
<proteinExistence type="predicted"/>
<dbReference type="EMBL" id="JBEUOH010000026">
    <property type="protein sequence ID" value="KAL0860083.1"/>
    <property type="molecule type" value="Genomic_DNA"/>
</dbReference>
<evidence type="ECO:0000313" key="4">
    <source>
        <dbReference type="Proteomes" id="UP001549920"/>
    </source>
</evidence>
<evidence type="ECO:0000313" key="2">
    <source>
        <dbReference type="EMBL" id="KAL0810577.1"/>
    </source>
</evidence>
<gene>
    <name evidence="3" type="ORF">ABMA27_010398</name>
    <name evidence="2" type="ORF">ABMA28_010695</name>
</gene>
<comment type="caution">
    <text evidence="2">The sequence shown here is derived from an EMBL/GenBank/DDBJ whole genome shotgun (WGS) entry which is preliminary data.</text>
</comment>
<dbReference type="Pfam" id="PF03318">
    <property type="entry name" value="ETX_MTX2"/>
    <property type="match status" value="1"/>
</dbReference>
<keyword evidence="4" id="KW-1185">Reference proteome</keyword>
<accession>A0ABD0S961</accession>
<dbReference type="AlphaFoldDB" id="A0ABD0S961"/>
<protein>
    <recommendedName>
        <fullName evidence="6">Follicular epithelium yolk protein subunit</fullName>
    </recommendedName>
</protein>
<name>A0ABD0S961_LOXSC</name>
<dbReference type="Proteomes" id="UP001549921">
    <property type="component" value="Unassembled WGS sequence"/>
</dbReference>
<evidence type="ECO:0000256" key="1">
    <source>
        <dbReference type="SAM" id="SignalP"/>
    </source>
</evidence>
<dbReference type="Proteomes" id="UP001549920">
    <property type="component" value="Unassembled WGS sequence"/>
</dbReference>
<feature type="signal peptide" evidence="1">
    <location>
        <begin position="1"/>
        <end position="16"/>
    </location>
</feature>
<dbReference type="SUPFAM" id="SSF56973">
    <property type="entry name" value="Aerolisin/ETX pore-forming domain"/>
    <property type="match status" value="1"/>
</dbReference>
<dbReference type="Gene3D" id="2.170.15.10">
    <property type="entry name" value="Proaerolysin, chain A, domain 3"/>
    <property type="match status" value="1"/>
</dbReference>
<reference evidence="4 5" key="1">
    <citation type="submission" date="2024-06" db="EMBL/GenBank/DDBJ databases">
        <title>A chromosome-level genome assembly of beet webworm, Loxostege sticticalis.</title>
        <authorList>
            <person name="Zhang Y."/>
        </authorList>
    </citation>
    <scope>NUCLEOTIDE SEQUENCE [LARGE SCALE GENOMIC DNA]</scope>
    <source>
        <strain evidence="3">AQ026</strain>
        <strain evidence="2">AQ028</strain>
        <tissue evidence="2">Male pupae</tissue>
        <tissue evidence="3">Whole body</tissue>
    </source>
</reference>
<sequence length="298" mass="32343">MAFRFVLLALPALALARIDIELSGKFDPQNPNLQVYFSGNDVAVVSDDERSTFKIGDSNLKDSIRAYFGKRPDDAYLRSPTPWGDLYQSYGWPQVTRTLIPRSAKILAISSQPQIVMRQVFENNSTKPATFNVGISQSVQNTVSSSWSKGGDLTIGQEISYGVDIEGIVGGGSTSFSYTSSWGENTEKSQSVTVGASSAMEILLQPGQGVIAELQATRGSIKVEVEYTASLSGSSAVNYGKTYKGHHFWSLDIRAIMSSGGLSNSVVSKEVLDIGFYSNSKVIVHDRSLGTKFMELSF</sequence>
<dbReference type="CDD" id="cd20235">
    <property type="entry name" value="PFM_spherulin-2a-like"/>
    <property type="match status" value="1"/>
</dbReference>